<evidence type="ECO:0000256" key="9">
    <source>
        <dbReference type="ARBA" id="ARBA00047989"/>
    </source>
</evidence>
<dbReference type="Pfam" id="PF02578">
    <property type="entry name" value="Cu-oxidase_4"/>
    <property type="match status" value="1"/>
</dbReference>
<comment type="similarity">
    <text evidence="3">Belongs to the purine nucleoside phosphorylase YfiH/LACC1 family.</text>
</comment>
<keyword evidence="7" id="KW-0862">Zinc</keyword>
<dbReference type="EMBL" id="CP099490">
    <property type="protein sequence ID" value="USQ77476.1"/>
    <property type="molecule type" value="Genomic_DNA"/>
</dbReference>
<dbReference type="SUPFAM" id="SSF64438">
    <property type="entry name" value="CNF1/YfiH-like putative cysteine hydrolases"/>
    <property type="match status" value="1"/>
</dbReference>
<comment type="catalytic activity">
    <reaction evidence="1">
        <text>inosine + phosphate = alpha-D-ribose 1-phosphate + hypoxanthine</text>
        <dbReference type="Rhea" id="RHEA:27646"/>
        <dbReference type="ChEBI" id="CHEBI:17368"/>
        <dbReference type="ChEBI" id="CHEBI:17596"/>
        <dbReference type="ChEBI" id="CHEBI:43474"/>
        <dbReference type="ChEBI" id="CHEBI:57720"/>
        <dbReference type="EC" id="2.4.2.1"/>
    </reaction>
    <physiologicalReaction direction="left-to-right" evidence="1">
        <dbReference type="Rhea" id="RHEA:27647"/>
    </physiologicalReaction>
</comment>
<organism evidence="12 13">
    <name type="scientific">Ornithinimicrobium cryptoxanthini</name>
    <dbReference type="NCBI Taxonomy" id="2934161"/>
    <lineage>
        <taxon>Bacteria</taxon>
        <taxon>Bacillati</taxon>
        <taxon>Actinomycetota</taxon>
        <taxon>Actinomycetes</taxon>
        <taxon>Micrococcales</taxon>
        <taxon>Ornithinimicrobiaceae</taxon>
        <taxon>Ornithinimicrobium</taxon>
    </lineage>
</organism>
<dbReference type="CDD" id="cd16833">
    <property type="entry name" value="YfiH"/>
    <property type="match status" value="1"/>
</dbReference>
<keyword evidence="5" id="KW-0479">Metal-binding</keyword>
<evidence type="ECO:0000256" key="3">
    <source>
        <dbReference type="ARBA" id="ARBA00007353"/>
    </source>
</evidence>
<comment type="function">
    <text evidence="2">Purine nucleoside enzyme that catalyzes the phosphorolysis of adenosine and inosine nucleosides, yielding D-ribose 1-phosphate and the respective free bases, adenine and hypoxanthine. Also catalyzes the phosphorolysis of S-methyl-5'-thioadenosine into adenine and S-methyl-5-thio-alpha-D-ribose 1-phosphate. Also has adenosine deaminase activity.</text>
</comment>
<evidence type="ECO:0000256" key="1">
    <source>
        <dbReference type="ARBA" id="ARBA00000553"/>
    </source>
</evidence>
<evidence type="ECO:0000256" key="10">
    <source>
        <dbReference type="ARBA" id="ARBA00048968"/>
    </source>
</evidence>
<evidence type="ECO:0000313" key="13">
    <source>
        <dbReference type="Proteomes" id="UP001056535"/>
    </source>
</evidence>
<dbReference type="Gene3D" id="3.60.140.10">
    <property type="entry name" value="CNF1/YfiH-like putative cysteine hydrolases"/>
    <property type="match status" value="1"/>
</dbReference>
<keyword evidence="8" id="KW-0186">Copper</keyword>
<evidence type="ECO:0000313" key="12">
    <source>
        <dbReference type="EMBL" id="USQ77476.1"/>
    </source>
</evidence>
<protein>
    <submittedName>
        <fullName evidence="12">Polyphenol oxidase family protein</fullName>
    </submittedName>
</protein>
<gene>
    <name evidence="12" type="ORF">NF557_06065</name>
</gene>
<evidence type="ECO:0000256" key="7">
    <source>
        <dbReference type="ARBA" id="ARBA00022833"/>
    </source>
</evidence>
<comment type="catalytic activity">
    <reaction evidence="11">
        <text>S-methyl-5'-thioadenosine + phosphate = 5-(methylsulfanyl)-alpha-D-ribose 1-phosphate + adenine</text>
        <dbReference type="Rhea" id="RHEA:11852"/>
        <dbReference type="ChEBI" id="CHEBI:16708"/>
        <dbReference type="ChEBI" id="CHEBI:17509"/>
        <dbReference type="ChEBI" id="CHEBI:43474"/>
        <dbReference type="ChEBI" id="CHEBI:58533"/>
        <dbReference type="EC" id="2.4.2.28"/>
    </reaction>
    <physiologicalReaction direction="left-to-right" evidence="11">
        <dbReference type="Rhea" id="RHEA:11853"/>
    </physiologicalReaction>
</comment>
<evidence type="ECO:0000256" key="8">
    <source>
        <dbReference type="ARBA" id="ARBA00023008"/>
    </source>
</evidence>
<reference evidence="12" key="1">
    <citation type="submission" date="2022-06" db="EMBL/GenBank/DDBJ databases">
        <title>Ornithinimicrobium JY.X270.</title>
        <authorList>
            <person name="Huang Y."/>
        </authorList>
    </citation>
    <scope>NUCLEOTIDE SEQUENCE</scope>
    <source>
        <strain evidence="12">JY.X270</strain>
    </source>
</reference>
<evidence type="ECO:0000256" key="2">
    <source>
        <dbReference type="ARBA" id="ARBA00003215"/>
    </source>
</evidence>
<comment type="catalytic activity">
    <reaction evidence="10">
        <text>adenosine + phosphate = alpha-D-ribose 1-phosphate + adenine</text>
        <dbReference type="Rhea" id="RHEA:27642"/>
        <dbReference type="ChEBI" id="CHEBI:16335"/>
        <dbReference type="ChEBI" id="CHEBI:16708"/>
        <dbReference type="ChEBI" id="CHEBI:43474"/>
        <dbReference type="ChEBI" id="CHEBI:57720"/>
        <dbReference type="EC" id="2.4.2.1"/>
    </reaction>
    <physiologicalReaction direction="left-to-right" evidence="10">
        <dbReference type="Rhea" id="RHEA:27643"/>
    </physiologicalReaction>
</comment>
<sequence length="249" mass="25939">MFKWREREPGVGQAWGVDWGFTDRAGGVSTGAYDSLNLGGHVGDDPAAVTRNRARVAEAFELEPEALRFMRQVHGTAVAVVGSEPQELAPEADVMLTDSPAVALVVMVADCTPILLLDRTEGLAAVVHAGRVGFTNGVVDAAVSALRDRGASDLEAVVGSSVCPRCYEVPADLRDQAAAASPAAYSVSGIGTPAIDVAAGVVDHLHSAGVSVTWLPGCTREDETLFSHRREAGGRFAGVVRLLPPEDAA</sequence>
<keyword evidence="4" id="KW-0808">Transferase</keyword>
<comment type="catalytic activity">
    <reaction evidence="9">
        <text>adenosine + H2O + H(+) = inosine + NH4(+)</text>
        <dbReference type="Rhea" id="RHEA:24408"/>
        <dbReference type="ChEBI" id="CHEBI:15377"/>
        <dbReference type="ChEBI" id="CHEBI:15378"/>
        <dbReference type="ChEBI" id="CHEBI:16335"/>
        <dbReference type="ChEBI" id="CHEBI:17596"/>
        <dbReference type="ChEBI" id="CHEBI:28938"/>
        <dbReference type="EC" id="3.5.4.4"/>
    </reaction>
    <physiologicalReaction direction="left-to-right" evidence="9">
        <dbReference type="Rhea" id="RHEA:24409"/>
    </physiologicalReaction>
</comment>
<dbReference type="InterPro" id="IPR011324">
    <property type="entry name" value="Cytotoxic_necrot_fac-like_cat"/>
</dbReference>
<dbReference type="InterPro" id="IPR003730">
    <property type="entry name" value="Cu_polyphenol_OxRdtase"/>
</dbReference>
<proteinExistence type="inferred from homology"/>
<evidence type="ECO:0000256" key="6">
    <source>
        <dbReference type="ARBA" id="ARBA00022801"/>
    </source>
</evidence>
<keyword evidence="13" id="KW-1185">Reference proteome</keyword>
<keyword evidence="6" id="KW-0378">Hydrolase</keyword>
<accession>A0ABY4YL82</accession>
<evidence type="ECO:0000256" key="5">
    <source>
        <dbReference type="ARBA" id="ARBA00022723"/>
    </source>
</evidence>
<name>A0ABY4YL82_9MICO</name>
<dbReference type="PANTHER" id="PTHR30616:SF2">
    <property type="entry name" value="PURINE NUCLEOSIDE PHOSPHORYLASE LACC1"/>
    <property type="match status" value="1"/>
</dbReference>
<dbReference type="Proteomes" id="UP001056535">
    <property type="component" value="Chromosome"/>
</dbReference>
<dbReference type="InterPro" id="IPR038371">
    <property type="entry name" value="Cu_polyphenol_OxRdtase_sf"/>
</dbReference>
<evidence type="ECO:0000256" key="4">
    <source>
        <dbReference type="ARBA" id="ARBA00022679"/>
    </source>
</evidence>
<dbReference type="RefSeq" id="WP_252622643.1">
    <property type="nucleotide sequence ID" value="NZ_CP099490.1"/>
</dbReference>
<dbReference type="PANTHER" id="PTHR30616">
    <property type="entry name" value="UNCHARACTERIZED PROTEIN YFIH"/>
    <property type="match status" value="1"/>
</dbReference>
<evidence type="ECO:0000256" key="11">
    <source>
        <dbReference type="ARBA" id="ARBA00049893"/>
    </source>
</evidence>